<name>A0AAD2GR41_9CAUD</name>
<organism evidence="1 2">
    <name type="scientific">Klebsiella phage vB_Kpl_K59PH2</name>
    <dbReference type="NCBI Taxonomy" id="3071671"/>
    <lineage>
        <taxon>Viruses</taxon>
        <taxon>Duplodnaviria</taxon>
        <taxon>Heunggongvirae</taxon>
        <taxon>Uroviricota</taxon>
        <taxon>Caudoviricetes</taxon>
        <taxon>Autographivirales</taxon>
        <taxon>Autonotataviridae</taxon>
        <taxon>Melnykvirinae</taxon>
        <taxon>Cullenvirus</taxon>
        <taxon>Cullenvirus K59PH2</taxon>
    </lineage>
</organism>
<reference evidence="1 2" key="1">
    <citation type="submission" date="2023-10" db="EMBL/GenBank/DDBJ databases">
        <authorList>
            <person name="Robby Concha-Eloko"/>
            <person name="Pilar Barberan- Martinez"/>
            <person name="Rafael Sanjuan"/>
            <person name="Pilar Domingo-Calap"/>
        </authorList>
    </citation>
    <scope>NUCLEOTIDE SEQUENCE [LARGE SCALE GENOMIC DNA]</scope>
</reference>
<gene>
    <name evidence="1" type="ORF">K59PH2_LOCUS22</name>
</gene>
<evidence type="ECO:0000313" key="2">
    <source>
        <dbReference type="Proteomes" id="UP001295833"/>
    </source>
</evidence>
<dbReference type="Proteomes" id="UP001295833">
    <property type="component" value="Chromosome"/>
</dbReference>
<accession>A0AAD2GR41</accession>
<dbReference type="EMBL" id="OY757063">
    <property type="protein sequence ID" value="CAK1256741.1"/>
    <property type="molecule type" value="Genomic_DNA"/>
</dbReference>
<sequence length="206" mass="23076">MRRWSWLQSWLRCSTSTATPFTKFRPSTMKLSVSKPSARKPLTCLEVSKMTKRTVKFDISVSGSAVVDIDHLLNLLQKCNQSPWAQHLLAVYASGGEDELAATYIRQAYSGGLNTQLREWASGGDTEREHGGKVKFAPAQCVAEIKPKRVLYASDVAIGGHYKFLNPLHGLYKGRFLRLDDNHSQCENGEIFAWEGHETHPIELVA</sequence>
<protein>
    <submittedName>
        <fullName evidence="1">Uncharacterized protein</fullName>
    </submittedName>
</protein>
<proteinExistence type="predicted"/>
<evidence type="ECO:0000313" key="1">
    <source>
        <dbReference type="EMBL" id="CAK1256741.1"/>
    </source>
</evidence>
<keyword evidence="2" id="KW-1185">Reference proteome</keyword>